<dbReference type="AlphaFoldDB" id="G4ZM78"/>
<sequence>TNTHTHTHTHTPTRHKTHQTKPHTTASQRHPSTHPPRHKPKPQRNRRAQTNTHTHTHTHTPTRHKTHQTKPHTTASQRHPSTHRQASLRTHYNDRPLHQHISTREAPASTPCRFSALRHGPLPHIPEASNRQAGSHPPPKTKMSSSWLTRTLLVRPASGPDRGDTQHRAQSTQHTAGRLVCGADQALGELFSRSPSCPNSCGILRLAVGVVAPHSPTKKVGRL</sequence>
<organism evidence="2 3">
    <name type="scientific">Phytophthora sojae (strain P6497)</name>
    <name type="common">Soybean stem and root rot agent</name>
    <name type="synonym">Phytophthora megasperma f. sp. glycines</name>
    <dbReference type="NCBI Taxonomy" id="1094619"/>
    <lineage>
        <taxon>Eukaryota</taxon>
        <taxon>Sar</taxon>
        <taxon>Stramenopiles</taxon>
        <taxon>Oomycota</taxon>
        <taxon>Peronosporomycetes</taxon>
        <taxon>Peronosporales</taxon>
        <taxon>Peronosporaceae</taxon>
        <taxon>Phytophthora</taxon>
    </lineage>
</organism>
<dbReference type="EMBL" id="JH159155">
    <property type="protein sequence ID" value="EGZ16285.1"/>
    <property type="molecule type" value="Genomic_DNA"/>
</dbReference>
<reference evidence="2 3" key="1">
    <citation type="journal article" date="2006" name="Science">
        <title>Phytophthora genome sequences uncover evolutionary origins and mechanisms of pathogenesis.</title>
        <authorList>
            <person name="Tyler B.M."/>
            <person name="Tripathy S."/>
            <person name="Zhang X."/>
            <person name="Dehal P."/>
            <person name="Jiang R.H."/>
            <person name="Aerts A."/>
            <person name="Arredondo F.D."/>
            <person name="Baxter L."/>
            <person name="Bensasson D."/>
            <person name="Beynon J.L."/>
            <person name="Chapman J."/>
            <person name="Damasceno C.M."/>
            <person name="Dorrance A.E."/>
            <person name="Dou D."/>
            <person name="Dickerman A.W."/>
            <person name="Dubchak I.L."/>
            <person name="Garbelotto M."/>
            <person name="Gijzen M."/>
            <person name="Gordon S.G."/>
            <person name="Govers F."/>
            <person name="Grunwald N.J."/>
            <person name="Huang W."/>
            <person name="Ivors K.L."/>
            <person name="Jones R.W."/>
            <person name="Kamoun S."/>
            <person name="Krampis K."/>
            <person name="Lamour K.H."/>
            <person name="Lee M.K."/>
            <person name="McDonald W.H."/>
            <person name="Medina M."/>
            <person name="Meijer H.J."/>
            <person name="Nordberg E.K."/>
            <person name="Maclean D.J."/>
            <person name="Ospina-Giraldo M.D."/>
            <person name="Morris P.F."/>
            <person name="Phuntumart V."/>
            <person name="Putnam N.H."/>
            <person name="Rash S."/>
            <person name="Rose J.K."/>
            <person name="Sakihama Y."/>
            <person name="Salamov A.A."/>
            <person name="Savidor A."/>
            <person name="Scheuring C.F."/>
            <person name="Smith B.M."/>
            <person name="Sobral B.W."/>
            <person name="Terry A."/>
            <person name="Torto-Alalibo T.A."/>
            <person name="Win J."/>
            <person name="Xu Z."/>
            <person name="Zhang H."/>
            <person name="Grigoriev I.V."/>
            <person name="Rokhsar D.S."/>
            <person name="Boore J.L."/>
        </authorList>
    </citation>
    <scope>NUCLEOTIDE SEQUENCE [LARGE SCALE GENOMIC DNA]</scope>
    <source>
        <strain evidence="2 3">P6497</strain>
    </source>
</reference>
<feature type="non-terminal residue" evidence="2">
    <location>
        <position position="1"/>
    </location>
</feature>
<accession>G4ZM78</accession>
<evidence type="ECO:0000313" key="2">
    <source>
        <dbReference type="EMBL" id="EGZ16285.1"/>
    </source>
</evidence>
<dbReference type="GeneID" id="20658502"/>
<evidence type="ECO:0000313" key="3">
    <source>
        <dbReference type="Proteomes" id="UP000002640"/>
    </source>
</evidence>
<feature type="compositionally biased region" description="Basic residues" evidence="1">
    <location>
        <begin position="54"/>
        <end position="70"/>
    </location>
</feature>
<dbReference type="Proteomes" id="UP000002640">
    <property type="component" value="Unassembled WGS sequence"/>
</dbReference>
<proteinExistence type="predicted"/>
<name>G4ZM78_PHYSP</name>
<evidence type="ECO:0000256" key="1">
    <source>
        <dbReference type="SAM" id="MobiDB-lite"/>
    </source>
</evidence>
<feature type="compositionally biased region" description="Polar residues" evidence="1">
    <location>
        <begin position="76"/>
        <end position="87"/>
    </location>
</feature>
<dbReference type="KEGG" id="psoj:PHYSODRAFT_505526"/>
<gene>
    <name evidence="2" type="ORF">PHYSODRAFT_505526</name>
</gene>
<feature type="region of interest" description="Disordered" evidence="1">
    <location>
        <begin position="1"/>
        <end position="87"/>
    </location>
</feature>
<feature type="compositionally biased region" description="Basic residues" evidence="1">
    <location>
        <begin position="1"/>
        <end position="21"/>
    </location>
</feature>
<protein>
    <submittedName>
        <fullName evidence="2">Uncharacterized protein</fullName>
    </submittedName>
</protein>
<keyword evidence="3" id="KW-1185">Reference proteome</keyword>
<dbReference type="InParanoid" id="G4ZM78"/>
<feature type="region of interest" description="Disordered" evidence="1">
    <location>
        <begin position="100"/>
        <end position="175"/>
    </location>
</feature>
<feature type="compositionally biased region" description="Basic residues" evidence="1">
    <location>
        <begin position="31"/>
        <end position="47"/>
    </location>
</feature>
<dbReference type="RefSeq" id="XP_009530034.1">
    <property type="nucleotide sequence ID" value="XM_009531739.1"/>
</dbReference>